<evidence type="ECO:0000256" key="1">
    <source>
        <dbReference type="SAM" id="MobiDB-lite"/>
    </source>
</evidence>
<evidence type="ECO:0000313" key="2">
    <source>
        <dbReference type="EMBL" id="AFE05037.1"/>
    </source>
</evidence>
<dbReference type="AlphaFoldDB" id="H8MF44"/>
<reference evidence="2 3" key="1">
    <citation type="journal article" date="2012" name="J. Bacteriol.">
        <title>Complete Genome Sequence of the Fruiting Myxobacterium Corallococcus coralloides DSM 2259.</title>
        <authorList>
            <person name="Huntley S."/>
            <person name="Zhang Y."/>
            <person name="Treuner-Lange A."/>
            <person name="Kneip S."/>
            <person name="Sensen C.W."/>
            <person name="Sogaard-Andersen L."/>
        </authorList>
    </citation>
    <scope>NUCLEOTIDE SEQUENCE [LARGE SCALE GENOMIC DNA]</scope>
    <source>
        <strain evidence="3">ATCC 25202 / DSM 2259 / NBRC 100086 / M2</strain>
    </source>
</reference>
<proteinExistence type="predicted"/>
<dbReference type="HOGENOM" id="CLU_2408234_0_0_7"/>
<dbReference type="EMBL" id="CP003389">
    <property type="protein sequence ID" value="AFE05037.1"/>
    <property type="molecule type" value="Genomic_DNA"/>
</dbReference>
<dbReference type="STRING" id="1144275.COCOR_03148"/>
<accession>H8MF44</accession>
<dbReference type="InParanoid" id="H8MF44"/>
<reference evidence="3" key="2">
    <citation type="submission" date="2012-03" db="EMBL/GenBank/DDBJ databases">
        <title>Genome sequence of the fruiting myxobacterium Corallococcus coralloides DSM 2259.</title>
        <authorList>
            <person name="Huntley S."/>
            <person name="Zhang Y."/>
            <person name="Treuner-Lange A."/>
            <person name="Sensen C.W."/>
            <person name="Sogaard-Andersen L."/>
        </authorList>
    </citation>
    <scope>NUCLEOTIDE SEQUENCE [LARGE SCALE GENOMIC DNA]</scope>
    <source>
        <strain evidence="3">ATCC 25202 / DSM 2259 / NBRC 100086 / M2</strain>
    </source>
</reference>
<gene>
    <name evidence="2" type="ordered locus">COCOR_03148</name>
</gene>
<organism evidence="2 3">
    <name type="scientific">Corallococcus coralloides (strain ATCC 25202 / DSM 2259 / NBRC 100086 / M2)</name>
    <name type="common">Myxococcus coralloides</name>
    <dbReference type="NCBI Taxonomy" id="1144275"/>
    <lineage>
        <taxon>Bacteria</taxon>
        <taxon>Pseudomonadati</taxon>
        <taxon>Myxococcota</taxon>
        <taxon>Myxococcia</taxon>
        <taxon>Myxococcales</taxon>
        <taxon>Cystobacterineae</taxon>
        <taxon>Myxococcaceae</taxon>
        <taxon>Corallococcus</taxon>
    </lineage>
</organism>
<keyword evidence="3" id="KW-1185">Reference proteome</keyword>
<sequence length="92" mass="9289">MHSTQLMKSLSGLALLVGLITGTALAVVPSSIPESPSMAAAERASGATTVTEGGDPAAPRPRICSISCRDCLLSECPPGEGTCQNMLCTIAD</sequence>
<evidence type="ECO:0000313" key="3">
    <source>
        <dbReference type="Proteomes" id="UP000007587"/>
    </source>
</evidence>
<dbReference type="Proteomes" id="UP000007587">
    <property type="component" value="Chromosome"/>
</dbReference>
<name>H8MF44_CORCM</name>
<dbReference type="RefSeq" id="WP_014395964.1">
    <property type="nucleotide sequence ID" value="NC_017030.1"/>
</dbReference>
<dbReference type="KEGG" id="ccx:COCOR_03148"/>
<protein>
    <submittedName>
        <fullName evidence="2">Uncharacterized protein</fullName>
    </submittedName>
</protein>
<feature type="region of interest" description="Disordered" evidence="1">
    <location>
        <begin position="38"/>
        <end position="57"/>
    </location>
</feature>